<name>A0A9P1I7I4_9PELO</name>
<gene>
    <name evidence="1" type="ORF">CAMP_LOCUS2361</name>
</gene>
<keyword evidence="2" id="KW-1185">Reference proteome</keyword>
<dbReference type="Proteomes" id="UP001152747">
    <property type="component" value="Unassembled WGS sequence"/>
</dbReference>
<protein>
    <submittedName>
        <fullName evidence="1">Uncharacterized protein</fullName>
    </submittedName>
</protein>
<reference evidence="1" key="1">
    <citation type="submission" date="2022-11" db="EMBL/GenBank/DDBJ databases">
        <authorList>
            <person name="Kikuchi T."/>
        </authorList>
    </citation>
    <scope>NUCLEOTIDE SEQUENCE</scope>
    <source>
        <strain evidence="1">PS1010</strain>
    </source>
</reference>
<dbReference type="AlphaFoldDB" id="A0A9P1I7I4"/>
<proteinExistence type="predicted"/>
<evidence type="ECO:0000313" key="2">
    <source>
        <dbReference type="Proteomes" id="UP001152747"/>
    </source>
</evidence>
<evidence type="ECO:0000313" key="1">
    <source>
        <dbReference type="EMBL" id="CAI5439724.1"/>
    </source>
</evidence>
<sequence>MSGRHLLGSEDVRIINQAVSYNNPRILSNPRILLNPRITITTYLLSAPNHRYHTQRPTHAPPSSNRI</sequence>
<accession>A0A9P1I7I4</accession>
<organism evidence="1 2">
    <name type="scientific">Caenorhabditis angaria</name>
    <dbReference type="NCBI Taxonomy" id="860376"/>
    <lineage>
        <taxon>Eukaryota</taxon>
        <taxon>Metazoa</taxon>
        <taxon>Ecdysozoa</taxon>
        <taxon>Nematoda</taxon>
        <taxon>Chromadorea</taxon>
        <taxon>Rhabditida</taxon>
        <taxon>Rhabditina</taxon>
        <taxon>Rhabditomorpha</taxon>
        <taxon>Rhabditoidea</taxon>
        <taxon>Rhabditidae</taxon>
        <taxon>Peloderinae</taxon>
        <taxon>Caenorhabditis</taxon>
    </lineage>
</organism>
<comment type="caution">
    <text evidence="1">The sequence shown here is derived from an EMBL/GenBank/DDBJ whole genome shotgun (WGS) entry which is preliminary data.</text>
</comment>
<dbReference type="EMBL" id="CANHGI010000001">
    <property type="protein sequence ID" value="CAI5439724.1"/>
    <property type="molecule type" value="Genomic_DNA"/>
</dbReference>